<dbReference type="Pfam" id="PF02771">
    <property type="entry name" value="Acyl-CoA_dh_N"/>
    <property type="match status" value="1"/>
</dbReference>
<dbReference type="SUPFAM" id="SSF47203">
    <property type="entry name" value="Acyl-CoA dehydrogenase C-terminal domain-like"/>
    <property type="match status" value="1"/>
</dbReference>
<gene>
    <name evidence="7" type="ORF">JOF29_002499</name>
</gene>
<evidence type="ECO:0000256" key="1">
    <source>
        <dbReference type="ARBA" id="ARBA00001974"/>
    </source>
</evidence>
<dbReference type="EMBL" id="JAGINT010000001">
    <property type="protein sequence ID" value="MBP2351416.1"/>
    <property type="molecule type" value="Genomic_DNA"/>
</dbReference>
<feature type="domain" description="Acyl-CoA dehydrogenase/oxidase N-terminal" evidence="6">
    <location>
        <begin position="7"/>
        <end position="117"/>
    </location>
</feature>
<dbReference type="Proteomes" id="UP000755585">
    <property type="component" value="Unassembled WGS sequence"/>
</dbReference>
<evidence type="ECO:0000313" key="7">
    <source>
        <dbReference type="EMBL" id="MBP2351416.1"/>
    </source>
</evidence>
<dbReference type="PANTHER" id="PTHR43884:SF12">
    <property type="entry name" value="ISOVALERYL-COA DEHYDROGENASE, MITOCHONDRIAL-RELATED"/>
    <property type="match status" value="1"/>
</dbReference>
<dbReference type="InterPro" id="IPR009075">
    <property type="entry name" value="AcylCo_DH/oxidase_C"/>
</dbReference>
<accession>A0ABS4UIN2</accession>
<proteinExistence type="inferred from homology"/>
<comment type="similarity">
    <text evidence="2">Belongs to the acyl-CoA dehydrogenase family.</text>
</comment>
<dbReference type="PANTHER" id="PTHR43884">
    <property type="entry name" value="ACYL-COA DEHYDROGENASE"/>
    <property type="match status" value="1"/>
</dbReference>
<keyword evidence="3" id="KW-0285">Flavoprotein</keyword>
<dbReference type="InterPro" id="IPR036250">
    <property type="entry name" value="AcylCo_DH-like_C"/>
</dbReference>
<dbReference type="SUPFAM" id="SSF56645">
    <property type="entry name" value="Acyl-CoA dehydrogenase NM domain-like"/>
    <property type="match status" value="1"/>
</dbReference>
<organism evidence="7 8">
    <name type="scientific">Kribbella aluminosa</name>
    <dbReference type="NCBI Taxonomy" id="416017"/>
    <lineage>
        <taxon>Bacteria</taxon>
        <taxon>Bacillati</taxon>
        <taxon>Actinomycetota</taxon>
        <taxon>Actinomycetes</taxon>
        <taxon>Propionibacteriales</taxon>
        <taxon>Kribbellaceae</taxon>
        <taxon>Kribbella</taxon>
    </lineage>
</organism>
<evidence type="ECO:0000256" key="2">
    <source>
        <dbReference type="ARBA" id="ARBA00009347"/>
    </source>
</evidence>
<name>A0ABS4UIN2_9ACTN</name>
<protein>
    <submittedName>
        <fullName evidence="7">Alkylation response protein AidB-like acyl-CoA dehydrogenase</fullName>
    </submittedName>
</protein>
<dbReference type="Gene3D" id="1.20.140.10">
    <property type="entry name" value="Butyryl-CoA Dehydrogenase, subunit A, domain 3"/>
    <property type="match status" value="1"/>
</dbReference>
<dbReference type="Pfam" id="PF00441">
    <property type="entry name" value="Acyl-CoA_dh_1"/>
    <property type="match status" value="1"/>
</dbReference>
<evidence type="ECO:0000313" key="8">
    <source>
        <dbReference type="Proteomes" id="UP000755585"/>
    </source>
</evidence>
<evidence type="ECO:0000256" key="4">
    <source>
        <dbReference type="ARBA" id="ARBA00022827"/>
    </source>
</evidence>
<keyword evidence="8" id="KW-1185">Reference proteome</keyword>
<dbReference type="RefSeq" id="WP_209694317.1">
    <property type="nucleotide sequence ID" value="NZ_BAAAVU010000042.1"/>
</dbReference>
<dbReference type="InterPro" id="IPR046373">
    <property type="entry name" value="Acyl-CoA_Oxase/DH_mid-dom_sf"/>
</dbReference>
<evidence type="ECO:0000256" key="3">
    <source>
        <dbReference type="ARBA" id="ARBA00022630"/>
    </source>
</evidence>
<feature type="domain" description="Acyl-CoA dehydrogenase/oxidase C-terminal" evidence="5">
    <location>
        <begin position="229"/>
        <end position="357"/>
    </location>
</feature>
<dbReference type="InterPro" id="IPR037069">
    <property type="entry name" value="AcylCoA_DH/ox_N_sf"/>
</dbReference>
<evidence type="ECO:0000259" key="5">
    <source>
        <dbReference type="Pfam" id="PF00441"/>
    </source>
</evidence>
<sequence>MVDVELTAEQSALRDVLVDFAERELRPAGPACDVRGRVPADLEAKLHALGVTTPQVGASENGGMSPLDYLIATEELACGDPGIAYGALSTGHAALILGLCGSPEQQTAYLPSLADGELGSVLYYEGWGRRAAEIEASAAGDPAGWSLNGEKFFVANPAAAAVSIMFAIDIGTGDLRAFVFESTPPGYVLGSDDRVTPNCGLRAAHTGAVAIRHLRVPPDAVLPGRGIDLARALGWMRLTVPVVAIGAARAANAYAAAYAQERVAFGRPISAFQGVAFLVADADTAIDAARLSVWSAANELDRITDVAVLDDLVSSTVARVCAAMERVTRDAVQVLGGSGFVKDHPVEYWWRSAMTLAAIDTDPLAVPGIV</sequence>
<evidence type="ECO:0000259" key="6">
    <source>
        <dbReference type="Pfam" id="PF02771"/>
    </source>
</evidence>
<dbReference type="Gene3D" id="1.10.540.10">
    <property type="entry name" value="Acyl-CoA dehydrogenase/oxidase, N-terminal domain"/>
    <property type="match status" value="1"/>
</dbReference>
<reference evidence="7 8" key="1">
    <citation type="submission" date="2021-03" db="EMBL/GenBank/DDBJ databases">
        <title>Sequencing the genomes of 1000 actinobacteria strains.</title>
        <authorList>
            <person name="Klenk H.-P."/>
        </authorList>
    </citation>
    <scope>NUCLEOTIDE SEQUENCE [LARGE SCALE GENOMIC DNA]</scope>
    <source>
        <strain evidence="7 8">DSM 18824</strain>
    </source>
</reference>
<keyword evidence="4" id="KW-0274">FAD</keyword>
<comment type="cofactor">
    <cofactor evidence="1">
        <name>FAD</name>
        <dbReference type="ChEBI" id="CHEBI:57692"/>
    </cofactor>
</comment>
<dbReference type="InterPro" id="IPR009100">
    <property type="entry name" value="AcylCoA_DH/oxidase_NM_dom_sf"/>
</dbReference>
<comment type="caution">
    <text evidence="7">The sequence shown here is derived from an EMBL/GenBank/DDBJ whole genome shotgun (WGS) entry which is preliminary data.</text>
</comment>
<dbReference type="Gene3D" id="2.40.110.10">
    <property type="entry name" value="Butyryl-CoA Dehydrogenase, subunit A, domain 2"/>
    <property type="match status" value="1"/>
</dbReference>
<dbReference type="InterPro" id="IPR013786">
    <property type="entry name" value="AcylCoA_DH/ox_N"/>
</dbReference>